<sequence>MAKELNAIMMHTWNNCPHNVVNATTMSNTPRREGRTTRRSRQVEKVVLDVTSGCSVEADSGGDAAGVGGGSAGGGGGGGGGCEHTSGAGWGGDERRRDPWRGRQTRAIVKLREAVAALGP</sequence>
<dbReference type="Proteomes" id="UP001258017">
    <property type="component" value="Unassembled WGS sequence"/>
</dbReference>
<evidence type="ECO:0000256" key="1">
    <source>
        <dbReference type="SAM" id="MobiDB-lite"/>
    </source>
</evidence>
<dbReference type="EMBL" id="JAIFRP010000080">
    <property type="protein sequence ID" value="KAK2579734.1"/>
    <property type="molecule type" value="Genomic_DNA"/>
</dbReference>
<feature type="region of interest" description="Disordered" evidence="1">
    <location>
        <begin position="55"/>
        <end position="103"/>
    </location>
</feature>
<name>A0AAD9RH97_9HYME</name>
<comment type="caution">
    <text evidence="2">The sequence shown here is derived from an EMBL/GenBank/DDBJ whole genome shotgun (WGS) entry which is preliminary data.</text>
</comment>
<proteinExistence type="predicted"/>
<accession>A0AAD9RH97</accession>
<feature type="compositionally biased region" description="Basic and acidic residues" evidence="1">
    <location>
        <begin position="92"/>
        <end position="101"/>
    </location>
</feature>
<feature type="region of interest" description="Disordered" evidence="1">
    <location>
        <begin position="21"/>
        <end position="41"/>
    </location>
</feature>
<evidence type="ECO:0000313" key="2">
    <source>
        <dbReference type="EMBL" id="KAK2579734.1"/>
    </source>
</evidence>
<dbReference type="AlphaFoldDB" id="A0AAD9RH97"/>
<organism evidence="2 3">
    <name type="scientific">Odynerus spinipes</name>
    <dbReference type="NCBI Taxonomy" id="1348599"/>
    <lineage>
        <taxon>Eukaryota</taxon>
        <taxon>Metazoa</taxon>
        <taxon>Ecdysozoa</taxon>
        <taxon>Arthropoda</taxon>
        <taxon>Hexapoda</taxon>
        <taxon>Insecta</taxon>
        <taxon>Pterygota</taxon>
        <taxon>Neoptera</taxon>
        <taxon>Endopterygota</taxon>
        <taxon>Hymenoptera</taxon>
        <taxon>Apocrita</taxon>
        <taxon>Aculeata</taxon>
        <taxon>Vespoidea</taxon>
        <taxon>Vespidae</taxon>
        <taxon>Eumeninae</taxon>
        <taxon>Odynerus</taxon>
    </lineage>
</organism>
<keyword evidence="3" id="KW-1185">Reference proteome</keyword>
<reference evidence="2" key="1">
    <citation type="submission" date="2021-08" db="EMBL/GenBank/DDBJ databases">
        <authorList>
            <person name="Misof B."/>
            <person name="Oliver O."/>
            <person name="Podsiadlowski L."/>
            <person name="Donath A."/>
            <person name="Peters R."/>
            <person name="Mayer C."/>
            <person name="Rust J."/>
            <person name="Gunkel S."/>
            <person name="Lesny P."/>
            <person name="Martin S."/>
            <person name="Oeyen J.P."/>
            <person name="Petersen M."/>
            <person name="Panagiotis P."/>
            <person name="Wilbrandt J."/>
            <person name="Tanja T."/>
        </authorList>
    </citation>
    <scope>NUCLEOTIDE SEQUENCE</scope>
    <source>
        <strain evidence="2">GBR_01_08_01A</strain>
        <tissue evidence="2">Thorax + abdomen</tissue>
    </source>
</reference>
<gene>
    <name evidence="2" type="ORF">KPH14_011077</name>
</gene>
<feature type="compositionally biased region" description="Basic and acidic residues" evidence="1">
    <location>
        <begin position="30"/>
        <end position="41"/>
    </location>
</feature>
<protein>
    <submittedName>
        <fullName evidence="2">Uncharacterized protein</fullName>
    </submittedName>
</protein>
<feature type="compositionally biased region" description="Gly residues" evidence="1">
    <location>
        <begin position="63"/>
        <end position="82"/>
    </location>
</feature>
<reference evidence="2" key="2">
    <citation type="journal article" date="2023" name="Commun. Biol.">
        <title>Intrasexual cuticular hydrocarbon dimorphism in a wasp sheds light on hydrocarbon biosynthesis genes in Hymenoptera.</title>
        <authorList>
            <person name="Moris V.C."/>
            <person name="Podsiadlowski L."/>
            <person name="Martin S."/>
            <person name="Oeyen J.P."/>
            <person name="Donath A."/>
            <person name="Petersen M."/>
            <person name="Wilbrandt J."/>
            <person name="Misof B."/>
            <person name="Liedtke D."/>
            <person name="Thamm M."/>
            <person name="Scheiner R."/>
            <person name="Schmitt T."/>
            <person name="Niehuis O."/>
        </authorList>
    </citation>
    <scope>NUCLEOTIDE SEQUENCE</scope>
    <source>
        <strain evidence="2">GBR_01_08_01A</strain>
    </source>
</reference>
<evidence type="ECO:0000313" key="3">
    <source>
        <dbReference type="Proteomes" id="UP001258017"/>
    </source>
</evidence>